<sequence>MHASPGIWHLYAFLLQRLRDRNISSVSSSSYSSPLSPPIVLDASESAPPQILSIFSSPPSAPPRPRSSPPQIFSNGCRKGKSFERRRPSSNPVFKDPPCRPTILSPNERRRPSSPTAPPGLDPLTAAVPILVSWHMAIRDVHPRRCHNPLAATIPISRSNRIFEGEEAYRQRRSEGGGKSDSSKTSKDFPLFRRIRDVFPFSLKIKIFLCTGGERGEEEEEEEKDEMLQSLNRRRRNAQRSRISSAAGFGLSSSLIQALEICISSGVMNIRKKLINIRGNVPTGNCIGKCSDFEDCNQQCINHGNNNGQCQANDCSCIQ</sequence>
<dbReference type="AlphaFoldDB" id="A0A3S3NSJ8"/>
<dbReference type="OrthoDB" id="10548442at2759"/>
<proteinExistence type="predicted"/>
<gene>
    <name evidence="2" type="ORF">CKAN_02274100</name>
</gene>
<name>A0A3S3NSJ8_9MAGN</name>
<comment type="caution">
    <text evidence="2">The sequence shown here is derived from an EMBL/GenBank/DDBJ whole genome shotgun (WGS) entry which is preliminary data.</text>
</comment>
<accession>A0A3S3NSJ8</accession>
<evidence type="ECO:0000313" key="3">
    <source>
        <dbReference type="Proteomes" id="UP000283530"/>
    </source>
</evidence>
<feature type="compositionally biased region" description="Pro residues" evidence="1">
    <location>
        <begin position="59"/>
        <end position="68"/>
    </location>
</feature>
<protein>
    <submittedName>
        <fullName evidence="2">Uncharacterized protein</fullName>
    </submittedName>
</protein>
<organism evidence="2 3">
    <name type="scientific">Cinnamomum micranthum f. kanehirae</name>
    <dbReference type="NCBI Taxonomy" id="337451"/>
    <lineage>
        <taxon>Eukaryota</taxon>
        <taxon>Viridiplantae</taxon>
        <taxon>Streptophyta</taxon>
        <taxon>Embryophyta</taxon>
        <taxon>Tracheophyta</taxon>
        <taxon>Spermatophyta</taxon>
        <taxon>Magnoliopsida</taxon>
        <taxon>Magnoliidae</taxon>
        <taxon>Laurales</taxon>
        <taxon>Lauraceae</taxon>
        <taxon>Cinnamomum</taxon>
    </lineage>
</organism>
<feature type="region of interest" description="Disordered" evidence="1">
    <location>
        <begin position="168"/>
        <end position="187"/>
    </location>
</feature>
<dbReference type="Proteomes" id="UP000283530">
    <property type="component" value="Unassembled WGS sequence"/>
</dbReference>
<evidence type="ECO:0000256" key="1">
    <source>
        <dbReference type="SAM" id="MobiDB-lite"/>
    </source>
</evidence>
<reference evidence="2 3" key="1">
    <citation type="journal article" date="2019" name="Nat. Plants">
        <title>Stout camphor tree genome fills gaps in understanding of flowering plant genome evolution.</title>
        <authorList>
            <person name="Chaw S.M."/>
            <person name="Liu Y.C."/>
            <person name="Wu Y.W."/>
            <person name="Wang H.Y."/>
            <person name="Lin C.I."/>
            <person name="Wu C.S."/>
            <person name="Ke H.M."/>
            <person name="Chang L.Y."/>
            <person name="Hsu C.Y."/>
            <person name="Yang H.T."/>
            <person name="Sudianto E."/>
            <person name="Hsu M.H."/>
            <person name="Wu K.P."/>
            <person name="Wang L.N."/>
            <person name="Leebens-Mack J.H."/>
            <person name="Tsai I.J."/>
        </authorList>
    </citation>
    <scope>NUCLEOTIDE SEQUENCE [LARGE SCALE GENOMIC DNA]</scope>
    <source>
        <strain evidence="3">cv. Chaw 1501</strain>
        <tissue evidence="2">Young leaves</tissue>
    </source>
</reference>
<keyword evidence="3" id="KW-1185">Reference proteome</keyword>
<dbReference type="EMBL" id="QPKB01000010">
    <property type="protein sequence ID" value="RWR93489.1"/>
    <property type="molecule type" value="Genomic_DNA"/>
</dbReference>
<evidence type="ECO:0000313" key="2">
    <source>
        <dbReference type="EMBL" id="RWR93489.1"/>
    </source>
</evidence>
<feature type="region of interest" description="Disordered" evidence="1">
    <location>
        <begin position="51"/>
        <end position="122"/>
    </location>
</feature>